<keyword evidence="3" id="KW-1185">Reference proteome</keyword>
<dbReference type="GeneID" id="36601605"/>
<evidence type="ECO:0000313" key="3">
    <source>
        <dbReference type="Proteomes" id="UP000241546"/>
    </source>
</evidence>
<protein>
    <submittedName>
        <fullName evidence="2">Uncharacterized protein</fullName>
    </submittedName>
</protein>
<sequence length="182" mass="20515">MLTIQRKRKTEQTGNYHIMEAPSVMAALVLRKLRVIEPQQNDTSTPLVIKYLHYQLIEDKPVRTPGAQCERIEEKTDRATKRQWSGPEYASSPQVTPTSRSLKGANISLRPGIFRSCHDLPPIGSSTLDHTYINPYSVAPVHIHLRDSWEIQGGNPGPLKVPSISGSMHYCEYLQNCDPVKL</sequence>
<gene>
    <name evidence="2" type="ORF">BBK36DRAFT_1141907</name>
</gene>
<feature type="compositionally biased region" description="Polar residues" evidence="1">
    <location>
        <begin position="91"/>
        <end position="101"/>
    </location>
</feature>
<accession>A0A2T4B9K0</accession>
<dbReference type="OrthoDB" id="4894528at2759"/>
<dbReference type="Proteomes" id="UP000241546">
    <property type="component" value="Unassembled WGS sequence"/>
</dbReference>
<name>A0A2T4B9K0_9HYPO</name>
<reference evidence="3" key="1">
    <citation type="submission" date="2016-07" db="EMBL/GenBank/DDBJ databases">
        <title>Multiple horizontal gene transfer events from other fungi enriched the ability of initially mycotrophic Trichoderma (Ascomycota) to feed on dead plant biomass.</title>
        <authorList>
            <consortium name="DOE Joint Genome Institute"/>
            <person name="Atanasova L."/>
            <person name="Chenthamara K."/>
            <person name="Zhang J."/>
            <person name="Grujic M."/>
            <person name="Henrissat B."/>
            <person name="Kuo A."/>
            <person name="Aerts A."/>
            <person name="Salamov A."/>
            <person name="Lipzen A."/>
            <person name="Labutti K."/>
            <person name="Barry K."/>
            <person name="Miao Y."/>
            <person name="Rahimi M.J."/>
            <person name="Shen Q."/>
            <person name="Grigoriev I.V."/>
            <person name="Kubicek C.P."/>
            <person name="Druzhinina I.S."/>
        </authorList>
    </citation>
    <scope>NUCLEOTIDE SEQUENCE [LARGE SCALE GENOMIC DNA]</scope>
    <source>
        <strain evidence="3">TUCIM 6016</strain>
    </source>
</reference>
<dbReference type="EMBL" id="KZ680214">
    <property type="protein sequence ID" value="PTB65990.1"/>
    <property type="molecule type" value="Genomic_DNA"/>
</dbReference>
<feature type="region of interest" description="Disordered" evidence="1">
    <location>
        <begin position="74"/>
        <end position="101"/>
    </location>
</feature>
<evidence type="ECO:0000256" key="1">
    <source>
        <dbReference type="SAM" id="MobiDB-lite"/>
    </source>
</evidence>
<evidence type="ECO:0000313" key="2">
    <source>
        <dbReference type="EMBL" id="PTB65990.1"/>
    </source>
</evidence>
<proteinExistence type="predicted"/>
<dbReference type="AlphaFoldDB" id="A0A2T4B9K0"/>
<organism evidence="2 3">
    <name type="scientific">Trichoderma citrinoviride</name>
    <dbReference type="NCBI Taxonomy" id="58853"/>
    <lineage>
        <taxon>Eukaryota</taxon>
        <taxon>Fungi</taxon>
        <taxon>Dikarya</taxon>
        <taxon>Ascomycota</taxon>
        <taxon>Pezizomycotina</taxon>
        <taxon>Sordariomycetes</taxon>
        <taxon>Hypocreomycetidae</taxon>
        <taxon>Hypocreales</taxon>
        <taxon>Hypocreaceae</taxon>
        <taxon>Trichoderma</taxon>
    </lineage>
</organism>
<dbReference type="RefSeq" id="XP_024749310.1">
    <property type="nucleotide sequence ID" value="XM_024893487.1"/>
</dbReference>